<keyword evidence="3" id="KW-1185">Reference proteome</keyword>
<evidence type="ECO:0000313" key="3">
    <source>
        <dbReference type="Proteomes" id="UP000281431"/>
    </source>
</evidence>
<dbReference type="Gene3D" id="3.90.1200.10">
    <property type="match status" value="1"/>
</dbReference>
<dbReference type="GO" id="GO:0016740">
    <property type="term" value="F:transferase activity"/>
    <property type="evidence" value="ECO:0007669"/>
    <property type="project" value="UniProtKB-KW"/>
</dbReference>
<reference evidence="2 3" key="1">
    <citation type="submission" date="2018-10" db="EMBL/GenBank/DDBJ databases">
        <title>Natrarchaeobius chitinivorans gen. nov., sp. nov., and Natrarchaeobius haloalkaliphilus sp. nov., alkaliphilic, chitin-utilizing haloarchaea from hypersaline alkaline lakes.</title>
        <authorList>
            <person name="Sorokin D.Y."/>
            <person name="Elcheninov A.G."/>
            <person name="Kostrikina N.A."/>
            <person name="Bale N.J."/>
            <person name="Sinninghe Damste J.S."/>
            <person name="Khijniak T.V."/>
            <person name="Kublanov I.V."/>
            <person name="Toshchakov S.V."/>
        </authorList>
    </citation>
    <scope>NUCLEOTIDE SEQUENCE [LARGE SCALE GENOMIC DNA]</scope>
    <source>
        <strain evidence="2 3">AArcht7</strain>
    </source>
</reference>
<organism evidence="2 3">
    <name type="scientific">Natrarchaeobius chitinivorans</name>
    <dbReference type="NCBI Taxonomy" id="1679083"/>
    <lineage>
        <taxon>Archaea</taxon>
        <taxon>Methanobacteriati</taxon>
        <taxon>Methanobacteriota</taxon>
        <taxon>Stenosarchaea group</taxon>
        <taxon>Halobacteria</taxon>
        <taxon>Halobacteriales</taxon>
        <taxon>Natrialbaceae</taxon>
        <taxon>Natrarchaeobius</taxon>
    </lineage>
</organism>
<evidence type="ECO:0000259" key="1">
    <source>
        <dbReference type="Pfam" id="PF01636"/>
    </source>
</evidence>
<keyword evidence="2" id="KW-0808">Transferase</keyword>
<proteinExistence type="predicted"/>
<feature type="domain" description="Aminoglycoside phosphotransferase" evidence="1">
    <location>
        <begin position="27"/>
        <end position="274"/>
    </location>
</feature>
<dbReference type="InterPro" id="IPR002575">
    <property type="entry name" value="Aminoglycoside_PTrfase"/>
</dbReference>
<gene>
    <name evidence="2" type="ORF">EA472_05610</name>
</gene>
<dbReference type="SUPFAM" id="SSF56112">
    <property type="entry name" value="Protein kinase-like (PK-like)"/>
    <property type="match status" value="1"/>
</dbReference>
<dbReference type="PANTHER" id="PTHR21310:SF15">
    <property type="entry name" value="AMINOGLYCOSIDE PHOSPHOTRANSFERASE DOMAIN-CONTAINING PROTEIN"/>
    <property type="match status" value="1"/>
</dbReference>
<dbReference type="InterPro" id="IPR051678">
    <property type="entry name" value="AGP_Transferase"/>
</dbReference>
<comment type="caution">
    <text evidence="2">The sequence shown here is derived from an EMBL/GenBank/DDBJ whole genome shotgun (WGS) entry which is preliminary data.</text>
</comment>
<dbReference type="Proteomes" id="UP000281431">
    <property type="component" value="Unassembled WGS sequence"/>
</dbReference>
<dbReference type="OrthoDB" id="350437at2157"/>
<sequence length="321" mass="34859">MSDVDDPAPASVRRLVSAVLGTTVRTWRRPTAGSVAETYLLELDDDPGRAVCKLAGASVWTGEVVEPAVRRLVADRTALPVPEVLASGRFVTRPTGELQDFDETDAPRSRWALYEFADGEPPSVCREGACDLAARRRLVADAGSILGRLHAWSAAELDFDRTGGLGRAPEQSTRLRVCDPTPPSVVDALSSAVRTPSDCSSAPRPVLCHGDFQPDNVLVEADGSITALLDWGNAHVGPAEYAVARAEVRFVDSARSIPSDERSRLRETFRSSYRDHAPLESGYENRAPLYKGTWVAQSILNLATVARTARGRTQLRRQLSK</sequence>
<protein>
    <submittedName>
        <fullName evidence="2">Aminoglycoside phosphotransferase family protein</fullName>
    </submittedName>
</protein>
<name>A0A3N6MD63_NATCH</name>
<dbReference type="Pfam" id="PF01636">
    <property type="entry name" value="APH"/>
    <property type="match status" value="1"/>
</dbReference>
<dbReference type="PANTHER" id="PTHR21310">
    <property type="entry name" value="AMINOGLYCOSIDE PHOSPHOTRANSFERASE-RELATED-RELATED"/>
    <property type="match status" value="1"/>
</dbReference>
<accession>A0A3N6MD63</accession>
<dbReference type="EMBL" id="REFZ01000003">
    <property type="protein sequence ID" value="RQH01799.1"/>
    <property type="molecule type" value="Genomic_DNA"/>
</dbReference>
<evidence type="ECO:0000313" key="2">
    <source>
        <dbReference type="EMBL" id="RQH01799.1"/>
    </source>
</evidence>
<dbReference type="AlphaFoldDB" id="A0A3N6MD63"/>
<dbReference type="InterPro" id="IPR011009">
    <property type="entry name" value="Kinase-like_dom_sf"/>
</dbReference>